<dbReference type="PANTHER" id="PTHR46889:SF4">
    <property type="entry name" value="TRANSPOSASE INSO FOR INSERTION SEQUENCE ELEMENT IS911B-RELATED"/>
    <property type="match status" value="1"/>
</dbReference>
<dbReference type="Gene3D" id="3.30.420.10">
    <property type="entry name" value="Ribonuclease H-like superfamily/Ribonuclease H"/>
    <property type="match status" value="1"/>
</dbReference>
<gene>
    <name evidence="2" type="ORF">S01H1_09921</name>
</gene>
<feature type="domain" description="Integrase catalytic" evidence="1">
    <location>
        <begin position="1"/>
        <end position="105"/>
    </location>
</feature>
<dbReference type="SUPFAM" id="SSF53098">
    <property type="entry name" value="Ribonuclease H-like"/>
    <property type="match status" value="1"/>
</dbReference>
<dbReference type="GO" id="GO:0015074">
    <property type="term" value="P:DNA integration"/>
    <property type="evidence" value="ECO:0007669"/>
    <property type="project" value="InterPro"/>
</dbReference>
<protein>
    <recommendedName>
        <fullName evidence="1">Integrase catalytic domain-containing protein</fullName>
    </recommendedName>
</protein>
<sequence>NRKPEPGLIHHTDRGAIYLSTEYQGRLDMHDMESSTSRPGRCVDNAVAESFFHTIKTEWLYHFDFYTRDEARLAIFDYVETFYNPKRLHSTLDYQSPNEYERLRTAA</sequence>
<accession>X0RHG0</accession>
<proteinExistence type="predicted"/>
<dbReference type="GO" id="GO:0003676">
    <property type="term" value="F:nucleic acid binding"/>
    <property type="evidence" value="ECO:0007669"/>
    <property type="project" value="InterPro"/>
</dbReference>
<dbReference type="Pfam" id="PF13333">
    <property type="entry name" value="rve_2"/>
    <property type="match status" value="1"/>
</dbReference>
<evidence type="ECO:0000313" key="2">
    <source>
        <dbReference type="EMBL" id="GAF68208.1"/>
    </source>
</evidence>
<dbReference type="EMBL" id="BARS01005067">
    <property type="protein sequence ID" value="GAF68208.1"/>
    <property type="molecule type" value="Genomic_DNA"/>
</dbReference>
<evidence type="ECO:0000259" key="1">
    <source>
        <dbReference type="PROSITE" id="PS50994"/>
    </source>
</evidence>
<organism evidence="2">
    <name type="scientific">marine sediment metagenome</name>
    <dbReference type="NCBI Taxonomy" id="412755"/>
    <lineage>
        <taxon>unclassified sequences</taxon>
        <taxon>metagenomes</taxon>
        <taxon>ecological metagenomes</taxon>
    </lineage>
</organism>
<dbReference type="AlphaFoldDB" id="X0RHG0"/>
<comment type="caution">
    <text evidence="2">The sequence shown here is derived from an EMBL/GenBank/DDBJ whole genome shotgun (WGS) entry which is preliminary data.</text>
</comment>
<dbReference type="PROSITE" id="PS50994">
    <property type="entry name" value="INTEGRASE"/>
    <property type="match status" value="1"/>
</dbReference>
<dbReference type="InterPro" id="IPR036397">
    <property type="entry name" value="RNaseH_sf"/>
</dbReference>
<feature type="non-terminal residue" evidence="2">
    <location>
        <position position="1"/>
    </location>
</feature>
<dbReference type="InterPro" id="IPR012337">
    <property type="entry name" value="RNaseH-like_sf"/>
</dbReference>
<dbReference type="InterPro" id="IPR001584">
    <property type="entry name" value="Integrase_cat-core"/>
</dbReference>
<reference evidence="2" key="1">
    <citation type="journal article" date="2014" name="Front. Microbiol.">
        <title>High frequency of phylogenetically diverse reductive dehalogenase-homologous genes in deep subseafloor sedimentary metagenomes.</title>
        <authorList>
            <person name="Kawai M."/>
            <person name="Futagami T."/>
            <person name="Toyoda A."/>
            <person name="Takaki Y."/>
            <person name="Nishi S."/>
            <person name="Hori S."/>
            <person name="Arai W."/>
            <person name="Tsubouchi T."/>
            <person name="Morono Y."/>
            <person name="Uchiyama I."/>
            <person name="Ito T."/>
            <person name="Fujiyama A."/>
            <person name="Inagaki F."/>
            <person name="Takami H."/>
        </authorList>
    </citation>
    <scope>NUCLEOTIDE SEQUENCE</scope>
    <source>
        <strain evidence="2">Expedition CK06-06</strain>
    </source>
</reference>
<dbReference type="PANTHER" id="PTHR46889">
    <property type="entry name" value="TRANSPOSASE INSF FOR INSERTION SEQUENCE IS3B-RELATED"/>
    <property type="match status" value="1"/>
</dbReference>
<name>X0RHG0_9ZZZZ</name>
<dbReference type="InterPro" id="IPR050900">
    <property type="entry name" value="Transposase_IS3/IS150/IS904"/>
</dbReference>